<comment type="caution">
    <text evidence="6">The sequence shown here is derived from an EMBL/GenBank/DDBJ whole genome shotgun (WGS) entry which is preliminary data.</text>
</comment>
<evidence type="ECO:0000256" key="1">
    <source>
        <dbReference type="ARBA" id="ARBA00004167"/>
    </source>
</evidence>
<feature type="domain" description="Translocation and assembly module TamB C-terminal" evidence="5">
    <location>
        <begin position="1046"/>
        <end position="1377"/>
    </location>
</feature>
<dbReference type="Pfam" id="PF04357">
    <property type="entry name" value="TamB"/>
    <property type="match status" value="1"/>
</dbReference>
<dbReference type="EMBL" id="JAIOIV010000016">
    <property type="protein sequence ID" value="MBZ0154974.1"/>
    <property type="molecule type" value="Genomic_DNA"/>
</dbReference>
<comment type="subcellular location">
    <subcellularLocation>
        <location evidence="1">Membrane</location>
        <topology evidence="1">Single-pass membrane protein</topology>
    </subcellularLocation>
</comment>
<reference evidence="6" key="1">
    <citation type="journal article" date="2021" name="bioRxiv">
        <title>Unraveling nitrogen, sulfur and carbon metabolic pathways and microbial community transcriptional responses to substrate deprivation and toxicity stresses in a bioreactor mimicking anoxic brackish coastal sediment conditions.</title>
        <authorList>
            <person name="Martins P.D."/>
            <person name="Echeveste M.J."/>
            <person name="Arshad A."/>
            <person name="Kurth J."/>
            <person name="Ouboter H."/>
            <person name="Jetten M.S.M."/>
            <person name="Welte C.U."/>
        </authorList>
    </citation>
    <scope>NUCLEOTIDE SEQUENCE</scope>
    <source>
        <strain evidence="6">MAG_39</strain>
    </source>
</reference>
<evidence type="ECO:0000313" key="7">
    <source>
        <dbReference type="Proteomes" id="UP000705867"/>
    </source>
</evidence>
<gene>
    <name evidence="6" type="ORF">K8I29_02015</name>
</gene>
<protein>
    <submittedName>
        <fullName evidence="6">Translocation/assembly module TamB domain-containing protein</fullName>
    </submittedName>
</protein>
<dbReference type="PANTHER" id="PTHR36985:SF1">
    <property type="entry name" value="TRANSLOCATION AND ASSEMBLY MODULE SUBUNIT TAMB"/>
    <property type="match status" value="1"/>
</dbReference>
<evidence type="ECO:0000313" key="6">
    <source>
        <dbReference type="EMBL" id="MBZ0154974.1"/>
    </source>
</evidence>
<evidence type="ECO:0000259" key="5">
    <source>
        <dbReference type="Pfam" id="PF04357"/>
    </source>
</evidence>
<organism evidence="6 7">
    <name type="scientific">Candidatus Nitrobium versatile</name>
    <dbReference type="NCBI Taxonomy" id="2884831"/>
    <lineage>
        <taxon>Bacteria</taxon>
        <taxon>Pseudomonadati</taxon>
        <taxon>Nitrospirota</taxon>
        <taxon>Nitrospiria</taxon>
        <taxon>Nitrospirales</taxon>
        <taxon>Nitrospiraceae</taxon>
        <taxon>Candidatus Nitrobium</taxon>
    </lineage>
</organism>
<dbReference type="GO" id="GO:0097347">
    <property type="term" value="C:TAM protein secretion complex"/>
    <property type="evidence" value="ECO:0007669"/>
    <property type="project" value="TreeGrafter"/>
</dbReference>
<proteinExistence type="predicted"/>
<reference evidence="6" key="2">
    <citation type="submission" date="2021-08" db="EMBL/GenBank/DDBJ databases">
        <authorList>
            <person name="Dalcin Martins P."/>
        </authorList>
    </citation>
    <scope>NUCLEOTIDE SEQUENCE</scope>
    <source>
        <strain evidence="6">MAG_39</strain>
    </source>
</reference>
<dbReference type="GO" id="GO:0005886">
    <property type="term" value="C:plasma membrane"/>
    <property type="evidence" value="ECO:0007669"/>
    <property type="project" value="InterPro"/>
</dbReference>
<keyword evidence="2" id="KW-0812">Transmembrane</keyword>
<evidence type="ECO:0000256" key="3">
    <source>
        <dbReference type="ARBA" id="ARBA00022989"/>
    </source>
</evidence>
<keyword evidence="4" id="KW-0472">Membrane</keyword>
<dbReference type="Proteomes" id="UP000705867">
    <property type="component" value="Unassembled WGS sequence"/>
</dbReference>
<name>A0A953J9Y0_9BACT</name>
<keyword evidence="3" id="KW-1133">Transmembrane helix</keyword>
<evidence type="ECO:0000256" key="2">
    <source>
        <dbReference type="ARBA" id="ARBA00022692"/>
    </source>
</evidence>
<accession>A0A953J9Y0</accession>
<dbReference type="PANTHER" id="PTHR36985">
    <property type="entry name" value="TRANSLOCATION AND ASSEMBLY MODULE SUBUNIT TAMB"/>
    <property type="match status" value="1"/>
</dbReference>
<evidence type="ECO:0000256" key="4">
    <source>
        <dbReference type="ARBA" id="ARBA00023136"/>
    </source>
</evidence>
<sequence length="1378" mass="149130">MRRTLFWIALPVLLGLAGGFAFLVFLLATETGLQRLFPLLSRYVPGEMTVKELRGRFIGPLSIKGLQYRTGGFSLSIESLFLDWMPYFLTSGELYITRLTAEGITYVGAGEEKPPPAPKRIRLPDIRMPLAFTLQDVGLKRIAVYRTREDAPFIVNEAFLQVSSGWNTLHIHELRAKGPLFAVRLIGKLRPRGDYPLGFQVNWLVRPEGYPEVQGGGEVTGSLIRLEVSQQVTAPVAMGIEAVISDALSDLSWKADLEVQRFVPREIKDAWPALHLSGRVQAAGTLSSFSAGAALAADRTGWGAVDSTFRLQYHGRRWTVEDLRLAARGSPLRVQARGEYHAEPGGRGRIAASGRWTGLSWPLREGAALFSSPVGSFSVGGSTEGYTARLAFALTGRNMPASRWSVFAHGDLTSLTARSLRGQLLNGEIAGRGRIQWKPELQWTASLSGRGLDPGEVWTEWPGKIAFEAAVSGSHAKGMTRSSVQVSRAAGTLRGYPFRAVLRAAMEGNTYRLTTFDAVSGSTHITVSGAVSDTWGLAGRIRSPELESLLPDAKGSLSGNFALTGPRGAPRIAATVSGRNITLRNFVVSGVSSLKAEAKLDLQDSSYSRLVLSATALRVRGRVIPALDLQGAGRLSGHEVRVSLRGPEESLQLEAKGAYHEKRWEGTLIASSLHSRELGIWALEKPGPLLVDGTAGRIKAGQWCWSNRSSRLCAEVDWNDAGKSHGSILAAQIPWPLLQPLLPPEIKIAGIVNGTAAGAFDGKTLKAEAFLKAAPGSVTYEGEGKRRITVSYKEVFLDARASGDRVRARISAPLVEGGTIQGEANISYLRAGKRLQEGSSATLTAERIPFALLLPLLPADLPGDPDITGTFNGRVEASYREEGISARFSLNAPPGSLSYSLAEKGRGTLSYREIALEARLDEKGLSARLAVPLAEGGRIRGDFEMPGFAAPSPPLRQKPLKGHFSVHFPRLDFVSLVFKEIREVKGSFSADVQLAGTLEVPLITRRAAIENASASVPRLGIRLDDIRLAAFDTGTGRTQFEGRIRSGPGALTLTGEAGLRPEEGRPVLLRIEGEAFEAVNIPEARVLASPDIEVRIQGNRVDAEGVVRIPQASIKLRDISGAVPVSPDVIVVDGGEREKKEEKVKIYSRIRIILGDKVFFDGFGLVGRVTGNVLATDVPDRLTTGTGELQVVEGRYRAYGQTLRIDRGRFIFAGGTINNPNLDVRAVRTVGDVTAGVNAQGGLKNPRLTLFSTPSMDQANILSYLVLGRPLQSATGEEGRLLYRAASSLSFTGGEFLARRIGGAFGIRDVRIEQGEEFREAALVVGTFLSPRIYVSYGIGLFEPVNRVRIRYELSKRLLLQVESGLESGADLFYKIEK</sequence>
<dbReference type="InterPro" id="IPR007452">
    <property type="entry name" value="TamB_C"/>
</dbReference>
<dbReference type="GO" id="GO:0009306">
    <property type="term" value="P:protein secretion"/>
    <property type="evidence" value="ECO:0007669"/>
    <property type="project" value="InterPro"/>
</dbReference>